<proteinExistence type="inferred from homology"/>
<comment type="caution">
    <text evidence="9">The sequence shown here is derived from an EMBL/GenBank/DDBJ whole genome shotgun (WGS) entry which is preliminary data.</text>
</comment>
<evidence type="ECO:0000256" key="4">
    <source>
        <dbReference type="ARBA" id="ARBA00022801"/>
    </source>
</evidence>
<dbReference type="SUPFAM" id="SSF55486">
    <property type="entry name" value="Metalloproteases ('zincins'), catalytic domain"/>
    <property type="match status" value="1"/>
</dbReference>
<evidence type="ECO:0000256" key="6">
    <source>
        <dbReference type="ARBA" id="ARBA00023049"/>
    </source>
</evidence>
<dbReference type="PANTHER" id="PTHR43660">
    <property type="entry name" value="DIPEPTIDYL CARBOXYPEPTIDASE"/>
    <property type="match status" value="1"/>
</dbReference>
<dbReference type="Proteomes" id="UP000192872">
    <property type="component" value="Unassembled WGS sequence"/>
</dbReference>
<accession>A0A1W9I591</accession>
<dbReference type="InterPro" id="IPR024079">
    <property type="entry name" value="MetalloPept_cat_dom_sf"/>
</dbReference>
<dbReference type="EMBL" id="LWDL01000001">
    <property type="protein sequence ID" value="OQW54767.1"/>
    <property type="molecule type" value="Genomic_DNA"/>
</dbReference>
<keyword evidence="6 7" id="KW-0482">Metalloprotease</keyword>
<dbReference type="InterPro" id="IPR024077">
    <property type="entry name" value="Neurolysin/TOP_dom2"/>
</dbReference>
<dbReference type="GO" id="GO:0046872">
    <property type="term" value="F:metal ion binding"/>
    <property type="evidence" value="ECO:0007669"/>
    <property type="project" value="UniProtKB-UniRule"/>
</dbReference>
<evidence type="ECO:0000259" key="8">
    <source>
        <dbReference type="Pfam" id="PF01432"/>
    </source>
</evidence>
<dbReference type="GO" id="GO:0004222">
    <property type="term" value="F:metalloendopeptidase activity"/>
    <property type="evidence" value="ECO:0007669"/>
    <property type="project" value="InterPro"/>
</dbReference>
<dbReference type="FunFam" id="3.40.390.10:FF:000009">
    <property type="entry name" value="Oligopeptidase A"/>
    <property type="match status" value="1"/>
</dbReference>
<evidence type="ECO:0000256" key="5">
    <source>
        <dbReference type="ARBA" id="ARBA00022833"/>
    </source>
</evidence>
<keyword evidence="5 7" id="KW-0862">Zinc</keyword>
<evidence type="ECO:0000313" key="10">
    <source>
        <dbReference type="Proteomes" id="UP000192872"/>
    </source>
</evidence>
<dbReference type="InterPro" id="IPR045090">
    <property type="entry name" value="Pept_M3A_M3B"/>
</dbReference>
<comment type="cofactor">
    <cofactor evidence="7">
        <name>Zn(2+)</name>
        <dbReference type="ChEBI" id="CHEBI:29105"/>
    </cofactor>
    <text evidence="7">Binds 1 zinc ion.</text>
</comment>
<dbReference type="RefSeq" id="WP_376803408.1">
    <property type="nucleotide sequence ID" value="NZ_DBNB01000011.1"/>
</dbReference>
<dbReference type="InterPro" id="IPR001567">
    <property type="entry name" value="Pept_M3A_M3B_dom"/>
</dbReference>
<dbReference type="Gene3D" id="3.40.390.10">
    <property type="entry name" value="Collagenase (Catalytic Domain)"/>
    <property type="match status" value="1"/>
</dbReference>
<evidence type="ECO:0000256" key="3">
    <source>
        <dbReference type="ARBA" id="ARBA00022723"/>
    </source>
</evidence>
<reference evidence="9 10" key="1">
    <citation type="journal article" date="2017" name="Water Res.">
        <title>Comammox in drinking water systems.</title>
        <authorList>
            <person name="Wang Y."/>
            <person name="Ma L."/>
            <person name="Mao Y."/>
            <person name="Jiang X."/>
            <person name="Xia Y."/>
            <person name="Yu K."/>
            <person name="Li B."/>
            <person name="Zhang T."/>
        </authorList>
    </citation>
    <scope>NUCLEOTIDE SEQUENCE [LARGE SCALE GENOMIC DNA]</scope>
    <source>
        <strain evidence="9">SG_bin8</strain>
    </source>
</reference>
<dbReference type="AlphaFoldDB" id="A0A1W9I591"/>
<keyword evidence="2 7" id="KW-0645">Protease</keyword>
<feature type="domain" description="Peptidase M3A/M3B catalytic" evidence="8">
    <location>
        <begin position="233"/>
        <end position="680"/>
    </location>
</feature>
<evidence type="ECO:0000313" key="9">
    <source>
        <dbReference type="EMBL" id="OQW54767.1"/>
    </source>
</evidence>
<gene>
    <name evidence="9" type="ORF">A4S15_04010</name>
</gene>
<name>A0A1W9I591_9HYPH</name>
<keyword evidence="4 7" id="KW-0378">Hydrolase</keyword>
<sequence>MTVSTDNPLLTPWTTRFGLPPFGEIKPEHFGPAFEQAMAEQKARFEAIATNPEAPSVANTLEALETAGELMGKVGRVFWNLTGSDATPELQAIEREVAPKLARFHAELMTDARLFARIKALYDRRDTLDLTAEQRRLLDCTFRWFSRSGGGLEAPARERLKEIAEQLSQLGTKFSQNILADESAYALILDGEDDLAGCPDFLKAAMTRAASDRGHDGKHAVTLSRSIIEPFLTFSARRDLREIAFKAWIARGESGGATDNRALIAEMVALRSERARLLGFDSFAAFKLDESMAKTPAAVRDLLETVWKPARAKAGREADALRAIIDNEGRNHPLEAWDWRHYAEKERRRAHAFDEAEIKPYFSLEAMIRAAFDTASRLFALTFTERRDLDGYHPDVRVFEVRDTEGAFVGLFLGDYFARPSKRSGAWMSAFRSQQKLTRDERPIIVNVMNFAKPEEGKPSLLSFDDVRTLFHEFGHGLHGLMSNVTYPSLAGTAVARDFVELPSQLYEHWMSHPDVLSRHALHHQTGEPIPAALLAKLLAARTFNQGFQTVEYTSSALVDLDYHLPGVPQPLDVDQFEKSVLDHIGMPDNIVMRHRSAHFSHVFSGDGYAAGYYSYLWSEVLDADAFRAFTEAGDVFDPQIAERLGKFIYSAGNMRDPEDAYVLFRGRLPTIDGLLEKRGLTA</sequence>
<evidence type="ECO:0000256" key="2">
    <source>
        <dbReference type="ARBA" id="ARBA00022670"/>
    </source>
</evidence>
<comment type="similarity">
    <text evidence="1 7">Belongs to the peptidase M3 family.</text>
</comment>
<keyword evidence="3 7" id="KW-0479">Metal-binding</keyword>
<dbReference type="PANTHER" id="PTHR43660:SF1">
    <property type="entry name" value="DIPEPTIDYL CARBOXYPEPTIDASE"/>
    <property type="match status" value="1"/>
</dbReference>
<evidence type="ECO:0000256" key="1">
    <source>
        <dbReference type="ARBA" id="ARBA00006040"/>
    </source>
</evidence>
<organism evidence="9 10">
    <name type="scientific">Candidatus Raskinella chloraquaticus</name>
    <dbReference type="NCBI Taxonomy" id="1951219"/>
    <lineage>
        <taxon>Bacteria</taxon>
        <taxon>Pseudomonadati</taxon>
        <taxon>Pseudomonadota</taxon>
        <taxon>Alphaproteobacteria</taxon>
        <taxon>Hyphomicrobiales</taxon>
        <taxon>Phreatobacteraceae</taxon>
        <taxon>Candidatus Raskinella</taxon>
    </lineage>
</organism>
<dbReference type="STRING" id="1827387.A4S15_04010"/>
<dbReference type="GO" id="GO:0005829">
    <property type="term" value="C:cytosol"/>
    <property type="evidence" value="ECO:0007669"/>
    <property type="project" value="TreeGrafter"/>
</dbReference>
<dbReference type="Pfam" id="PF01432">
    <property type="entry name" value="Peptidase_M3"/>
    <property type="match status" value="1"/>
</dbReference>
<evidence type="ECO:0000256" key="7">
    <source>
        <dbReference type="RuleBase" id="RU003435"/>
    </source>
</evidence>
<dbReference type="Gene3D" id="1.10.1370.10">
    <property type="entry name" value="Neurolysin, domain 3"/>
    <property type="match status" value="1"/>
</dbReference>
<dbReference type="CDD" id="cd06456">
    <property type="entry name" value="M3A_DCP"/>
    <property type="match status" value="1"/>
</dbReference>
<dbReference type="GO" id="GO:0004180">
    <property type="term" value="F:carboxypeptidase activity"/>
    <property type="evidence" value="ECO:0007669"/>
    <property type="project" value="TreeGrafter"/>
</dbReference>
<dbReference type="GO" id="GO:0006508">
    <property type="term" value="P:proteolysis"/>
    <property type="evidence" value="ECO:0007669"/>
    <property type="project" value="UniProtKB-KW"/>
</dbReference>
<dbReference type="Gene3D" id="1.10.1370.40">
    <property type="match status" value="1"/>
</dbReference>
<protein>
    <submittedName>
        <fullName evidence="9">Peptidase M3</fullName>
    </submittedName>
</protein>
<dbReference type="InterPro" id="IPR034005">
    <property type="entry name" value="M3A_DCP"/>
</dbReference>